<feature type="region of interest" description="Disordered" evidence="2">
    <location>
        <begin position="128"/>
        <end position="170"/>
    </location>
</feature>
<dbReference type="AlphaFoldDB" id="A0A0D6ERQ1"/>
<dbReference type="Proteomes" id="UP000243876">
    <property type="component" value="Unassembled WGS sequence"/>
</dbReference>
<feature type="non-terminal residue" evidence="3">
    <location>
        <position position="1"/>
    </location>
</feature>
<protein>
    <submittedName>
        <fullName evidence="3">SPOSA6832_04648-mRNA-1:cds</fullName>
    </submittedName>
</protein>
<feature type="region of interest" description="Disordered" evidence="2">
    <location>
        <begin position="29"/>
        <end position="58"/>
    </location>
</feature>
<feature type="region of interest" description="Disordered" evidence="2">
    <location>
        <begin position="1"/>
        <end position="20"/>
    </location>
</feature>
<dbReference type="EMBL" id="CENE01000036">
    <property type="protein sequence ID" value="CEQ42782.1"/>
    <property type="molecule type" value="Genomic_DNA"/>
</dbReference>
<keyword evidence="4" id="KW-1185">Reference proteome</keyword>
<feature type="coiled-coil region" evidence="1">
    <location>
        <begin position="83"/>
        <end position="117"/>
    </location>
</feature>
<evidence type="ECO:0000313" key="4">
    <source>
        <dbReference type="Proteomes" id="UP000243876"/>
    </source>
</evidence>
<feature type="compositionally biased region" description="Polar residues" evidence="2">
    <location>
        <begin position="154"/>
        <end position="163"/>
    </location>
</feature>
<organism evidence="3 4">
    <name type="scientific">Sporidiobolus salmonicolor</name>
    <name type="common">Yeast-like fungus</name>
    <name type="synonym">Sporobolomyces salmonicolor</name>
    <dbReference type="NCBI Taxonomy" id="5005"/>
    <lineage>
        <taxon>Eukaryota</taxon>
        <taxon>Fungi</taxon>
        <taxon>Dikarya</taxon>
        <taxon>Basidiomycota</taxon>
        <taxon>Pucciniomycotina</taxon>
        <taxon>Microbotryomycetes</taxon>
        <taxon>Sporidiobolales</taxon>
        <taxon>Sporidiobolaceae</taxon>
        <taxon>Sporobolomyces</taxon>
    </lineage>
</organism>
<feature type="compositionally biased region" description="Basic residues" evidence="2">
    <location>
        <begin position="1"/>
        <end position="10"/>
    </location>
</feature>
<reference evidence="4" key="1">
    <citation type="submission" date="2015-02" db="EMBL/GenBank/DDBJ databases">
        <authorList>
            <person name="Gon?alves P."/>
        </authorList>
    </citation>
    <scope>NUCLEOTIDE SEQUENCE [LARGE SCALE GENOMIC DNA]</scope>
</reference>
<feature type="compositionally biased region" description="Basic and acidic residues" evidence="2">
    <location>
        <begin position="29"/>
        <end position="41"/>
    </location>
</feature>
<keyword evidence="1" id="KW-0175">Coiled coil</keyword>
<name>A0A0D6ERQ1_SPOSA</name>
<evidence type="ECO:0000256" key="2">
    <source>
        <dbReference type="SAM" id="MobiDB-lite"/>
    </source>
</evidence>
<dbReference type="OrthoDB" id="3364747at2759"/>
<sequence length="170" mass="19227">LTRGLLRRPSSRLAPPALLPPLPFRLEKRLGREEKNDEKSVKSALKTAQSQGKAEQKAIKAEAKARKLVDKYQHKEVKYAQGVAHAQEKHDKMVVKLNKAKQDLEIKGNERSRLVAERDPKLHALEQQQAMKKEHDVRRASPRRLSSAGHLNRFSLSQVQRQASLKAAAP</sequence>
<evidence type="ECO:0000256" key="1">
    <source>
        <dbReference type="SAM" id="Coils"/>
    </source>
</evidence>
<proteinExistence type="predicted"/>
<evidence type="ECO:0000313" key="3">
    <source>
        <dbReference type="EMBL" id="CEQ42782.1"/>
    </source>
</evidence>
<accession>A0A0D6ERQ1</accession>
<gene>
    <name evidence="3" type="primary">SPOSA6832_04648</name>
</gene>